<dbReference type="Pfam" id="PF01145">
    <property type="entry name" value="Band_7"/>
    <property type="match status" value="1"/>
</dbReference>
<keyword evidence="5" id="KW-1133">Transmembrane helix</keyword>
<evidence type="ECO:0000259" key="6">
    <source>
        <dbReference type="SMART" id="SM00244"/>
    </source>
</evidence>
<dbReference type="SMART" id="SM00244">
    <property type="entry name" value="PHB"/>
    <property type="match status" value="1"/>
</dbReference>
<name>R6WRB7_9FIRM</name>
<feature type="transmembrane region" description="Helical" evidence="5">
    <location>
        <begin position="20"/>
        <end position="39"/>
    </location>
</feature>
<sequence>MIAYAMIYLKRLDDKGGIILTYGIAFLVIIFLVLFIIAAKTCYVKAPPNVAYIISGITKNPRILIGIGGFKIPLLERVDMLYLGQMSVDIKTSQSVPTNDFINVKVDAVAKIIVDKENGIYLAARNFLNMEPADITRSLQDSLEGNMREIIGTLDLKKINVDRDSFSDEVLKKAAKDMEKLGISILSCNIQNVVDDNGLIVDLGADNTAKIRKDASISKAVAERDVAIAEAAAKKEANDAQVHADLAIAQRQNELSIAKSELKRTADIKKAEADAAYAIQQQEQQKSIEVATVNAQIAKAEREADLKKQEVLVKEQILAATIQKQADADKYRVEQDALAEQAKRQREAEAQRYAMEQEAAAIKAKGDAEAYAIRVKGEAEAAAIKAKGEAEAAAMDKKAEAMKKYGQAAMAQMAIEVLPQVAKEVAAPLSKVDKITLYGEGGMGSLSGNVPSVMAKVFDTVKSATGIDLQEIAKGETYDAKVNKNISIDGKLPEIPVEISKEE</sequence>
<proteinExistence type="inferred from homology"/>
<dbReference type="Gene3D" id="3.30.479.30">
    <property type="entry name" value="Band 7 domain"/>
    <property type="match status" value="1"/>
</dbReference>
<comment type="subcellular location">
    <subcellularLocation>
        <location evidence="1">Membrane</location>
    </subcellularLocation>
</comment>
<keyword evidence="4" id="KW-0175">Coiled coil</keyword>
<dbReference type="Pfam" id="PF15975">
    <property type="entry name" value="Flot"/>
    <property type="match status" value="1"/>
</dbReference>
<dbReference type="GO" id="GO:0005886">
    <property type="term" value="C:plasma membrane"/>
    <property type="evidence" value="ECO:0007669"/>
    <property type="project" value="TreeGrafter"/>
</dbReference>
<dbReference type="InterPro" id="IPR001107">
    <property type="entry name" value="Band_7"/>
</dbReference>
<dbReference type="PANTHER" id="PTHR13806">
    <property type="entry name" value="FLOTILLIN-RELATED"/>
    <property type="match status" value="1"/>
</dbReference>
<dbReference type="CDD" id="cd03399">
    <property type="entry name" value="SPFH_flotillin"/>
    <property type="match status" value="1"/>
</dbReference>
<evidence type="ECO:0000256" key="5">
    <source>
        <dbReference type="SAM" id="Phobius"/>
    </source>
</evidence>
<accession>R6WRB7</accession>
<evidence type="ECO:0000256" key="4">
    <source>
        <dbReference type="SAM" id="Coils"/>
    </source>
</evidence>
<dbReference type="GO" id="GO:0002020">
    <property type="term" value="F:protease binding"/>
    <property type="evidence" value="ECO:0007669"/>
    <property type="project" value="TreeGrafter"/>
</dbReference>
<protein>
    <submittedName>
        <fullName evidence="7">Putative flotillin-like protein</fullName>
    </submittedName>
</protein>
<dbReference type="EMBL" id="CBGL010000105">
    <property type="protein sequence ID" value="CDD11925.1"/>
    <property type="molecule type" value="Genomic_DNA"/>
</dbReference>
<keyword evidence="5" id="KW-0812">Transmembrane</keyword>
<dbReference type="Proteomes" id="UP000014937">
    <property type="component" value="Unassembled WGS sequence"/>
</dbReference>
<evidence type="ECO:0000256" key="3">
    <source>
        <dbReference type="ARBA" id="ARBA00023136"/>
    </source>
</evidence>
<feature type="domain" description="Band 7" evidence="6">
    <location>
        <begin position="41"/>
        <end position="215"/>
    </location>
</feature>
<dbReference type="SUPFAM" id="SSF117892">
    <property type="entry name" value="Band 7/SPFH domain"/>
    <property type="match status" value="1"/>
</dbReference>
<dbReference type="GO" id="GO:0072659">
    <property type="term" value="P:protein localization to plasma membrane"/>
    <property type="evidence" value="ECO:0007669"/>
    <property type="project" value="TreeGrafter"/>
</dbReference>
<reference evidence="7" key="1">
    <citation type="submission" date="2012-11" db="EMBL/GenBank/DDBJ databases">
        <title>Dependencies among metagenomic species, viruses, plasmids and units of genetic variation.</title>
        <authorList>
            <person name="Nielsen H.B."/>
            <person name="Almeida M."/>
            <person name="Juncker A.S."/>
            <person name="Rasmussen S."/>
            <person name="Li J."/>
            <person name="Sunagawa S."/>
            <person name="Plichta D."/>
            <person name="Gautier L."/>
            <person name="Le Chatelier E."/>
            <person name="Peletier E."/>
            <person name="Bonde I."/>
            <person name="Nielsen T."/>
            <person name="Manichanh C."/>
            <person name="Arumugam M."/>
            <person name="Batto J."/>
            <person name="Santos M.B.Q.D."/>
            <person name="Blom N."/>
            <person name="Borruel N."/>
            <person name="Burgdorf K.S."/>
            <person name="Boumezbeur F."/>
            <person name="Casellas F."/>
            <person name="Dore J."/>
            <person name="Guarner F."/>
            <person name="Hansen T."/>
            <person name="Hildebrand F."/>
            <person name="Kaas R.S."/>
            <person name="Kennedy S."/>
            <person name="Kristiansen K."/>
            <person name="Kultima J.R."/>
            <person name="Leonard P."/>
            <person name="Levenez F."/>
            <person name="Lund O."/>
            <person name="Moumen B."/>
            <person name="Le Paslier D."/>
            <person name="Pons N."/>
            <person name="Pedersen O."/>
            <person name="Prifti E."/>
            <person name="Qin J."/>
            <person name="Raes J."/>
            <person name="Tap J."/>
            <person name="Tims S."/>
            <person name="Ussery D.W."/>
            <person name="Yamada T."/>
            <person name="MetaHit consortium"/>
            <person name="Renault P."/>
            <person name="Sicheritz-Ponten T."/>
            <person name="Bork P."/>
            <person name="Wang J."/>
            <person name="Brunak S."/>
            <person name="Ehrlich S.D."/>
        </authorList>
    </citation>
    <scope>NUCLEOTIDE SEQUENCE [LARGE SCALE GENOMIC DNA]</scope>
</reference>
<dbReference type="InterPro" id="IPR027705">
    <property type="entry name" value="Flotillin_fam"/>
</dbReference>
<dbReference type="AlphaFoldDB" id="R6WRB7"/>
<evidence type="ECO:0000256" key="2">
    <source>
        <dbReference type="ARBA" id="ARBA00007161"/>
    </source>
</evidence>
<evidence type="ECO:0000313" key="7">
    <source>
        <dbReference type="EMBL" id="CDD11925.1"/>
    </source>
</evidence>
<gene>
    <name evidence="7" type="ORF">BN587_00758</name>
</gene>
<evidence type="ECO:0000256" key="1">
    <source>
        <dbReference type="ARBA" id="ARBA00004370"/>
    </source>
</evidence>
<dbReference type="InterPro" id="IPR031905">
    <property type="entry name" value="Flotillin_C"/>
</dbReference>
<dbReference type="PANTHER" id="PTHR13806:SF46">
    <property type="entry name" value="FLOTILLIN-1-RELATED"/>
    <property type="match status" value="1"/>
</dbReference>
<organism evidence="7">
    <name type="scientific">Phascolarctobacterium succinatutens CAG:287</name>
    <dbReference type="NCBI Taxonomy" id="1263101"/>
    <lineage>
        <taxon>Bacteria</taxon>
        <taxon>Bacillati</taxon>
        <taxon>Bacillota</taxon>
        <taxon>Negativicutes</taxon>
        <taxon>Acidaminococcales</taxon>
        <taxon>Acidaminococcaceae</taxon>
        <taxon>Phascolarctobacterium</taxon>
    </lineage>
</organism>
<comment type="similarity">
    <text evidence="2">Belongs to the band 7/mec-2 family. Flotillin subfamily.</text>
</comment>
<feature type="coiled-coil region" evidence="4">
    <location>
        <begin position="283"/>
        <end position="310"/>
    </location>
</feature>
<comment type="caution">
    <text evidence="7">The sequence shown here is derived from an EMBL/GenBank/DDBJ whole genome shotgun (WGS) entry which is preliminary data.</text>
</comment>
<dbReference type="HOGENOM" id="CLU_038134_0_1_9"/>
<dbReference type="InterPro" id="IPR036013">
    <property type="entry name" value="Band_7/SPFH_dom_sf"/>
</dbReference>
<keyword evidence="3 5" id="KW-0472">Membrane</keyword>